<sequence length="171" mass="19535">MVWIATGLWIERRGDVVKAVRFGFYIFVFVLRGMVVLDLMHLSQELLHHTVMENTESSYCHPGRVPCGDRRRVQRRASELSIQLRNLQSTDDRERLCLGSKRLESRWRCNLRPCNSSVLSDLTHTRHSLHRHVGSTSGHLRSTMSHTADRCLGLLSRGVPAITSPFGRTST</sequence>
<keyword evidence="1" id="KW-0472">Membrane</keyword>
<proteinExistence type="predicted"/>
<protein>
    <submittedName>
        <fullName evidence="2">Uncharacterized protein</fullName>
    </submittedName>
</protein>
<keyword evidence="1" id="KW-0812">Transmembrane</keyword>
<dbReference type="Proteomes" id="UP000256964">
    <property type="component" value="Unassembled WGS sequence"/>
</dbReference>
<reference evidence="2 3" key="1">
    <citation type="journal article" date="2018" name="Biotechnol. Biofuels">
        <title>Integrative visual omics of the white-rot fungus Polyporus brumalis exposes the biotechnological potential of its oxidative enzymes for delignifying raw plant biomass.</title>
        <authorList>
            <person name="Miyauchi S."/>
            <person name="Rancon A."/>
            <person name="Drula E."/>
            <person name="Hage H."/>
            <person name="Chaduli D."/>
            <person name="Favel A."/>
            <person name="Grisel S."/>
            <person name="Henrissat B."/>
            <person name="Herpoel-Gimbert I."/>
            <person name="Ruiz-Duenas F.J."/>
            <person name="Chevret D."/>
            <person name="Hainaut M."/>
            <person name="Lin J."/>
            <person name="Wang M."/>
            <person name="Pangilinan J."/>
            <person name="Lipzen A."/>
            <person name="Lesage-Meessen L."/>
            <person name="Navarro D."/>
            <person name="Riley R."/>
            <person name="Grigoriev I.V."/>
            <person name="Zhou S."/>
            <person name="Raouche S."/>
            <person name="Rosso M.N."/>
        </authorList>
    </citation>
    <scope>NUCLEOTIDE SEQUENCE [LARGE SCALE GENOMIC DNA]</scope>
    <source>
        <strain evidence="2 3">BRFM 1820</strain>
    </source>
</reference>
<accession>A0A371DH05</accession>
<organism evidence="2 3">
    <name type="scientific">Lentinus brumalis</name>
    <dbReference type="NCBI Taxonomy" id="2498619"/>
    <lineage>
        <taxon>Eukaryota</taxon>
        <taxon>Fungi</taxon>
        <taxon>Dikarya</taxon>
        <taxon>Basidiomycota</taxon>
        <taxon>Agaricomycotina</taxon>
        <taxon>Agaricomycetes</taxon>
        <taxon>Polyporales</taxon>
        <taxon>Polyporaceae</taxon>
        <taxon>Lentinus</taxon>
    </lineage>
</organism>
<keyword evidence="3" id="KW-1185">Reference proteome</keyword>
<evidence type="ECO:0000256" key="1">
    <source>
        <dbReference type="SAM" id="Phobius"/>
    </source>
</evidence>
<gene>
    <name evidence="2" type="ORF">OH76DRAFT_272893</name>
</gene>
<keyword evidence="1" id="KW-1133">Transmembrane helix</keyword>
<dbReference type="EMBL" id="KZ857393">
    <property type="protein sequence ID" value="RDX51783.1"/>
    <property type="molecule type" value="Genomic_DNA"/>
</dbReference>
<evidence type="ECO:0000313" key="3">
    <source>
        <dbReference type="Proteomes" id="UP000256964"/>
    </source>
</evidence>
<dbReference type="AlphaFoldDB" id="A0A371DH05"/>
<name>A0A371DH05_9APHY</name>
<evidence type="ECO:0000313" key="2">
    <source>
        <dbReference type="EMBL" id="RDX51783.1"/>
    </source>
</evidence>
<feature type="transmembrane region" description="Helical" evidence="1">
    <location>
        <begin position="22"/>
        <end position="42"/>
    </location>
</feature>